<protein>
    <recommendedName>
        <fullName evidence="3">DNA topoisomerase (ATP-hydrolyzing)</fullName>
        <ecNumber evidence="3">5.6.2.2</ecNumber>
    </recommendedName>
</protein>
<evidence type="ECO:0000256" key="5">
    <source>
        <dbReference type="ARBA" id="ARBA00022840"/>
    </source>
</evidence>
<dbReference type="Pfam" id="PF18053">
    <property type="entry name" value="GyrB_insert"/>
    <property type="match status" value="1"/>
</dbReference>
<dbReference type="PANTHER" id="PTHR45866">
    <property type="entry name" value="DNA GYRASE/TOPOISOMERASE SUBUNIT B"/>
    <property type="match status" value="1"/>
</dbReference>
<comment type="catalytic activity">
    <reaction evidence="1">
        <text>ATP-dependent breakage, passage and rejoining of double-stranded DNA.</text>
        <dbReference type="EC" id="5.6.2.2"/>
    </reaction>
</comment>
<evidence type="ECO:0000256" key="7">
    <source>
        <dbReference type="ARBA" id="ARBA00023125"/>
    </source>
</evidence>
<evidence type="ECO:0000256" key="3">
    <source>
        <dbReference type="ARBA" id="ARBA00012895"/>
    </source>
</evidence>
<keyword evidence="4" id="KW-0547">Nucleotide-binding</keyword>
<keyword evidence="5" id="KW-0067">ATP-binding</keyword>
<evidence type="ECO:0000259" key="9">
    <source>
        <dbReference type="Pfam" id="PF00986"/>
    </source>
</evidence>
<evidence type="ECO:0000313" key="11">
    <source>
        <dbReference type="EMBL" id="VFS67402.1"/>
    </source>
</evidence>
<dbReference type="InterPro" id="IPR041423">
    <property type="entry name" value="GyrB_insert"/>
</dbReference>
<dbReference type="AlphaFoldDB" id="A0A485B4Y0"/>
<comment type="similarity">
    <text evidence="2">Belongs to the type II topoisomerase GyrB family.</text>
</comment>
<gene>
    <name evidence="11" type="primary">gyrB_1</name>
    <name evidence="11" type="ORF">NCTC12993_03702</name>
</gene>
<dbReference type="SUPFAM" id="SSF56719">
    <property type="entry name" value="Type II DNA topoisomerase"/>
    <property type="match status" value="1"/>
</dbReference>
<sequence length="224" mass="26677">MAQRCTPMLTLRRWRVKRWKNWLPEFNGTQKMIHRMERRFPKALLKELIYQPTLVEADLSDEQKVTRWVNTLVSELNEKEQHGSQWKFDVRENVEQQQFEPIIRVRTHGVDTDYPLDNEFVTGGEYRRICTLGEKLRGLVEEDAFIERGERRQPVASFEQALDWLVKESRRGLSIQRYKGLGEMNPDQLWETTMDPDSRRMLRVTVKDAIAADQLFTTPDGRRR</sequence>
<dbReference type="InterPro" id="IPR013759">
    <property type="entry name" value="Topo_IIA_B_C"/>
</dbReference>
<dbReference type="GO" id="GO:0003918">
    <property type="term" value="F:DNA topoisomerase type II (double strand cut, ATP-hydrolyzing) activity"/>
    <property type="evidence" value="ECO:0007669"/>
    <property type="project" value="UniProtKB-EC"/>
</dbReference>
<feature type="domain" description="DNA gyrase subunit B insert" evidence="10">
    <location>
        <begin position="25"/>
        <end position="168"/>
    </location>
</feature>
<evidence type="ECO:0000256" key="2">
    <source>
        <dbReference type="ARBA" id="ARBA00010708"/>
    </source>
</evidence>
<proteinExistence type="inferred from homology"/>
<dbReference type="PANTHER" id="PTHR45866:SF1">
    <property type="entry name" value="DNA GYRASE SUBUNIT B, MITOCHONDRIAL"/>
    <property type="match status" value="1"/>
</dbReference>
<keyword evidence="6" id="KW-0799">Topoisomerase</keyword>
<dbReference type="Gene3D" id="3.40.50.670">
    <property type="match status" value="1"/>
</dbReference>
<dbReference type="EMBL" id="CAADJD010000020">
    <property type="protein sequence ID" value="VFS67402.1"/>
    <property type="molecule type" value="Genomic_DNA"/>
</dbReference>
<dbReference type="EC" id="5.6.2.2" evidence="3"/>
<evidence type="ECO:0000259" key="10">
    <source>
        <dbReference type="Pfam" id="PF18053"/>
    </source>
</evidence>
<accession>A0A485B4Y0</accession>
<reference evidence="11 12" key="1">
    <citation type="submission" date="2019-03" db="EMBL/GenBank/DDBJ databases">
        <authorList>
            <consortium name="Pathogen Informatics"/>
        </authorList>
    </citation>
    <scope>NUCLEOTIDE SEQUENCE [LARGE SCALE GENOMIC DNA]</scope>
    <source>
        <strain evidence="11 12">NCTC12993</strain>
    </source>
</reference>
<keyword evidence="7" id="KW-0238">DNA-binding</keyword>
<dbReference type="InterPro" id="IPR002288">
    <property type="entry name" value="DNA_gyrase_B_C"/>
</dbReference>
<dbReference type="InterPro" id="IPR013760">
    <property type="entry name" value="Topo_IIA-like_dom_sf"/>
</dbReference>
<dbReference type="GO" id="GO:0005524">
    <property type="term" value="F:ATP binding"/>
    <property type="evidence" value="ECO:0007669"/>
    <property type="project" value="UniProtKB-KW"/>
</dbReference>
<dbReference type="GO" id="GO:0003677">
    <property type="term" value="F:DNA binding"/>
    <property type="evidence" value="ECO:0007669"/>
    <property type="project" value="UniProtKB-KW"/>
</dbReference>
<keyword evidence="12" id="KW-1185">Reference proteome</keyword>
<dbReference type="Proteomes" id="UP000401081">
    <property type="component" value="Unassembled WGS sequence"/>
</dbReference>
<evidence type="ECO:0000256" key="4">
    <source>
        <dbReference type="ARBA" id="ARBA00022741"/>
    </source>
</evidence>
<name>A0A485B4Y0_KLUCR</name>
<dbReference type="Pfam" id="PF00986">
    <property type="entry name" value="DNA_gyraseB_C"/>
    <property type="match status" value="1"/>
</dbReference>
<evidence type="ECO:0000313" key="12">
    <source>
        <dbReference type="Proteomes" id="UP000401081"/>
    </source>
</evidence>
<dbReference type="GO" id="GO:0006265">
    <property type="term" value="P:DNA topological change"/>
    <property type="evidence" value="ECO:0007669"/>
    <property type="project" value="InterPro"/>
</dbReference>
<evidence type="ECO:0000256" key="8">
    <source>
        <dbReference type="ARBA" id="ARBA00023235"/>
    </source>
</evidence>
<evidence type="ECO:0000256" key="6">
    <source>
        <dbReference type="ARBA" id="ARBA00023029"/>
    </source>
</evidence>
<evidence type="ECO:0000256" key="1">
    <source>
        <dbReference type="ARBA" id="ARBA00000185"/>
    </source>
</evidence>
<organism evidence="11 12">
    <name type="scientific">Kluyvera cryocrescens</name>
    <name type="common">Kluyvera citrophila</name>
    <dbReference type="NCBI Taxonomy" id="580"/>
    <lineage>
        <taxon>Bacteria</taxon>
        <taxon>Pseudomonadati</taxon>
        <taxon>Pseudomonadota</taxon>
        <taxon>Gammaproteobacteria</taxon>
        <taxon>Enterobacterales</taxon>
        <taxon>Enterobacteriaceae</taxon>
        <taxon>Kluyvera</taxon>
    </lineage>
</organism>
<keyword evidence="8 11" id="KW-0413">Isomerase</keyword>
<dbReference type="Gene3D" id="3.10.20.690">
    <property type="match status" value="1"/>
</dbReference>
<feature type="domain" description="DNA gyrase B subunit C-terminal" evidence="9">
    <location>
        <begin position="171"/>
        <end position="218"/>
    </location>
</feature>